<comment type="caution">
    <text evidence="2">The sequence shown here is derived from an EMBL/GenBank/DDBJ whole genome shotgun (WGS) entry which is preliminary data.</text>
</comment>
<feature type="region of interest" description="Disordered" evidence="1">
    <location>
        <begin position="111"/>
        <end position="170"/>
    </location>
</feature>
<evidence type="ECO:0000313" key="3">
    <source>
        <dbReference type="Proteomes" id="UP001066276"/>
    </source>
</evidence>
<reference evidence="2" key="1">
    <citation type="journal article" date="2022" name="bioRxiv">
        <title>Sequencing and chromosome-scale assembly of the giantPleurodeles waltlgenome.</title>
        <authorList>
            <person name="Brown T."/>
            <person name="Elewa A."/>
            <person name="Iarovenko S."/>
            <person name="Subramanian E."/>
            <person name="Araus A.J."/>
            <person name="Petzold A."/>
            <person name="Susuki M."/>
            <person name="Suzuki K.-i.T."/>
            <person name="Hayashi T."/>
            <person name="Toyoda A."/>
            <person name="Oliveira C."/>
            <person name="Osipova E."/>
            <person name="Leigh N.D."/>
            <person name="Simon A."/>
            <person name="Yun M.H."/>
        </authorList>
    </citation>
    <scope>NUCLEOTIDE SEQUENCE</scope>
    <source>
        <strain evidence="2">20211129_DDA</strain>
        <tissue evidence="2">Liver</tissue>
    </source>
</reference>
<organism evidence="2 3">
    <name type="scientific">Pleurodeles waltl</name>
    <name type="common">Iberian ribbed newt</name>
    <dbReference type="NCBI Taxonomy" id="8319"/>
    <lineage>
        <taxon>Eukaryota</taxon>
        <taxon>Metazoa</taxon>
        <taxon>Chordata</taxon>
        <taxon>Craniata</taxon>
        <taxon>Vertebrata</taxon>
        <taxon>Euteleostomi</taxon>
        <taxon>Amphibia</taxon>
        <taxon>Batrachia</taxon>
        <taxon>Caudata</taxon>
        <taxon>Salamandroidea</taxon>
        <taxon>Salamandridae</taxon>
        <taxon>Pleurodelinae</taxon>
        <taxon>Pleurodeles</taxon>
    </lineage>
</organism>
<dbReference type="EMBL" id="JANPWB010000001">
    <property type="protein sequence ID" value="KAJ1214514.1"/>
    <property type="molecule type" value="Genomic_DNA"/>
</dbReference>
<protein>
    <submittedName>
        <fullName evidence="2">Uncharacterized protein</fullName>
    </submittedName>
</protein>
<dbReference type="Proteomes" id="UP001066276">
    <property type="component" value="Chromosome 1_1"/>
</dbReference>
<feature type="region of interest" description="Disordered" evidence="1">
    <location>
        <begin position="1"/>
        <end position="42"/>
    </location>
</feature>
<feature type="compositionally biased region" description="Basic and acidic residues" evidence="1">
    <location>
        <begin position="29"/>
        <end position="38"/>
    </location>
</feature>
<keyword evidence="3" id="KW-1185">Reference proteome</keyword>
<evidence type="ECO:0000256" key="1">
    <source>
        <dbReference type="SAM" id="MobiDB-lite"/>
    </source>
</evidence>
<evidence type="ECO:0000313" key="2">
    <source>
        <dbReference type="EMBL" id="KAJ1214514.1"/>
    </source>
</evidence>
<proteinExistence type="predicted"/>
<name>A0AAV7WMU2_PLEWA</name>
<gene>
    <name evidence="2" type="ORF">NDU88_002132</name>
</gene>
<feature type="compositionally biased region" description="Polar residues" evidence="1">
    <location>
        <begin position="139"/>
        <end position="154"/>
    </location>
</feature>
<sequence>MLATPRLDTIPTAPGWKPTPYHLKQTQAKRKETNDKVSRGRRARARDIRIGDQVIVKDQKPGRKFRTPYEHGVWIVTGVSGTMMTTERGSDRMTRNISWFKKATFVEPLADQAAEDQFPDCLTTESPERDRESELPPTAGSSGSRQPVSATPATQRGEARSKTGRPIEPQTLLYMVSLENTVFGKCKENEQ</sequence>
<accession>A0AAV7WMU2</accession>
<dbReference type="AlphaFoldDB" id="A0AAV7WMU2"/>